<evidence type="ECO:0000256" key="15">
    <source>
        <dbReference type="ARBA" id="ARBA00030592"/>
    </source>
</evidence>
<dbReference type="Pfam" id="PF08245">
    <property type="entry name" value="Mur_ligase_M"/>
    <property type="match status" value="1"/>
</dbReference>
<evidence type="ECO:0000313" key="25">
    <source>
        <dbReference type="Proteomes" id="UP000605676"/>
    </source>
</evidence>
<accession>A0ABS1HL71</accession>
<dbReference type="EMBL" id="JAENRR010000033">
    <property type="protein sequence ID" value="MBK3518425.1"/>
    <property type="molecule type" value="Genomic_DNA"/>
</dbReference>
<evidence type="ECO:0000256" key="7">
    <source>
        <dbReference type="ARBA" id="ARBA00019357"/>
    </source>
</evidence>
<evidence type="ECO:0000256" key="21">
    <source>
        <dbReference type="PIRNR" id="PIRNR001563"/>
    </source>
</evidence>
<protein>
    <recommendedName>
        <fullName evidence="7">Dihydrofolate synthase/folylpolyglutamate synthase</fullName>
        <ecNumber evidence="5">6.3.2.12</ecNumber>
        <ecNumber evidence="6">6.3.2.17</ecNumber>
    </recommendedName>
    <alternativeName>
        <fullName evidence="16">Folylpoly-gamma-glutamate synthetase-dihydrofolate synthetase</fullName>
    </alternativeName>
    <alternativeName>
        <fullName evidence="14">Folylpolyglutamate synthetase</fullName>
    </alternativeName>
    <alternativeName>
        <fullName evidence="15">Tetrahydrofolylpolyglutamate synthase</fullName>
    </alternativeName>
</protein>
<evidence type="ECO:0000259" key="22">
    <source>
        <dbReference type="Pfam" id="PF02875"/>
    </source>
</evidence>
<keyword evidence="8 21" id="KW-0436">Ligase</keyword>
<comment type="catalytic activity">
    <reaction evidence="20">
        <text>7,8-dihydropteroate + L-glutamate + ATP = 7,8-dihydrofolate + ADP + phosphate + H(+)</text>
        <dbReference type="Rhea" id="RHEA:23584"/>
        <dbReference type="ChEBI" id="CHEBI:15378"/>
        <dbReference type="ChEBI" id="CHEBI:17839"/>
        <dbReference type="ChEBI" id="CHEBI:29985"/>
        <dbReference type="ChEBI" id="CHEBI:30616"/>
        <dbReference type="ChEBI" id="CHEBI:43474"/>
        <dbReference type="ChEBI" id="CHEBI:57451"/>
        <dbReference type="ChEBI" id="CHEBI:456216"/>
        <dbReference type="EC" id="6.3.2.12"/>
    </reaction>
</comment>
<feature type="domain" description="Mur ligase central" evidence="23">
    <location>
        <begin position="51"/>
        <end position="273"/>
    </location>
</feature>
<evidence type="ECO:0000256" key="9">
    <source>
        <dbReference type="ARBA" id="ARBA00022723"/>
    </source>
</evidence>
<evidence type="ECO:0000256" key="14">
    <source>
        <dbReference type="ARBA" id="ARBA00030048"/>
    </source>
</evidence>
<evidence type="ECO:0000256" key="11">
    <source>
        <dbReference type="ARBA" id="ARBA00022840"/>
    </source>
</evidence>
<evidence type="ECO:0000256" key="18">
    <source>
        <dbReference type="ARBA" id="ARBA00047808"/>
    </source>
</evidence>
<evidence type="ECO:0000256" key="12">
    <source>
        <dbReference type="ARBA" id="ARBA00022842"/>
    </source>
</evidence>
<sequence length="432" mass="48275">MNYKETLDFLFAQLPMYQRVGKAAYKADLATTLELDKYFQHPHKSYKTIHVGGTNGKGSVSHCIASIFQEAGYKVGLYTSPHLKDFRERIRINGQMITENAVIDFVNNHQGIIKKLQPSFFEMSVAMAFDYFRHEKVDVAIVEVGMGGRLDSTNIISPEISTITNIGMDHTAFLGDTLPKIAIEKSGIIKKDVPVIIGQSQAETSLVFENIAKERETNILFADKELAISTATFSIDEKQIFQIYRGTELAYPDLKLDLLGSYQKKNIITALCTIEQLQKGAFQISNQDIYKGLLNVVKNTGLLGRWQHLGYNPRIICDTGHNLDGMTMLVEQIKNTPHDKLHIVLGMVNDKDHSAVLNILPKNAEYYFTKASIPRSLDEQELKQMGNQIGLVGESFSNVELALKSAQKNAGSNDLIFIGGSTFIVADILEKY</sequence>
<comment type="catalytic activity">
    <reaction evidence="19">
        <text>(6R)-5,10-methylenetetrahydrofolyl-(gamma-L-Glu)(n) + L-glutamate + ATP = (6R)-5,10-methylenetetrahydrofolyl-(gamma-L-Glu)(n+1) + ADP + phosphate + H(+)</text>
        <dbReference type="Rhea" id="RHEA:51912"/>
        <dbReference type="Rhea" id="RHEA-COMP:13257"/>
        <dbReference type="Rhea" id="RHEA-COMP:13258"/>
        <dbReference type="ChEBI" id="CHEBI:15378"/>
        <dbReference type="ChEBI" id="CHEBI:29985"/>
        <dbReference type="ChEBI" id="CHEBI:30616"/>
        <dbReference type="ChEBI" id="CHEBI:43474"/>
        <dbReference type="ChEBI" id="CHEBI:136572"/>
        <dbReference type="ChEBI" id="CHEBI:456216"/>
        <dbReference type="EC" id="6.3.2.17"/>
    </reaction>
</comment>
<evidence type="ECO:0000256" key="10">
    <source>
        <dbReference type="ARBA" id="ARBA00022741"/>
    </source>
</evidence>
<dbReference type="InterPro" id="IPR004101">
    <property type="entry name" value="Mur_ligase_C"/>
</dbReference>
<evidence type="ECO:0000256" key="6">
    <source>
        <dbReference type="ARBA" id="ARBA00013025"/>
    </source>
</evidence>
<keyword evidence="13" id="KW-0289">Folate biosynthesis</keyword>
<evidence type="ECO:0000256" key="13">
    <source>
        <dbReference type="ARBA" id="ARBA00022909"/>
    </source>
</evidence>
<dbReference type="Pfam" id="PF02875">
    <property type="entry name" value="Mur_ligase_C"/>
    <property type="match status" value="1"/>
</dbReference>
<evidence type="ECO:0000256" key="2">
    <source>
        <dbReference type="ARBA" id="ARBA00004799"/>
    </source>
</evidence>
<dbReference type="PIRSF" id="PIRSF001563">
    <property type="entry name" value="Folylpolyglu_synth"/>
    <property type="match status" value="1"/>
</dbReference>
<dbReference type="NCBIfam" id="TIGR01499">
    <property type="entry name" value="folC"/>
    <property type="match status" value="1"/>
</dbReference>
<evidence type="ECO:0000256" key="16">
    <source>
        <dbReference type="ARBA" id="ARBA00032510"/>
    </source>
</evidence>
<comment type="function">
    <text evidence="1">Functions in two distinct reactions of the de novo folate biosynthetic pathway. Catalyzes the addition of a glutamate residue to dihydropteroate (7,8-dihydropteroate or H2Pte) to form dihydrofolate (7,8-dihydrofolate monoglutamate or H2Pte-Glu). Also catalyzes successive additions of L-glutamate to tetrahydrofolate or 10-formyltetrahydrofolate or 5,10-methylenetetrahydrofolate, leading to folylpolyglutamate derivatives.</text>
</comment>
<dbReference type="RefSeq" id="WP_200465652.1">
    <property type="nucleotide sequence ID" value="NZ_JAENRR010000033.1"/>
</dbReference>
<comment type="similarity">
    <text evidence="4 21">Belongs to the folylpolyglutamate synthase family.</text>
</comment>
<dbReference type="Gene3D" id="3.40.1190.10">
    <property type="entry name" value="Mur-like, catalytic domain"/>
    <property type="match status" value="1"/>
</dbReference>
<comment type="pathway">
    <text evidence="2">Cofactor biosynthesis; tetrahydrofolate biosynthesis; 7,8-dihydrofolate from 2-amino-4-hydroxy-6-hydroxymethyl-7,8-dihydropteridine diphosphate and 4-aminobenzoate: step 2/2.</text>
</comment>
<dbReference type="SUPFAM" id="SSF53244">
    <property type="entry name" value="MurD-like peptide ligases, peptide-binding domain"/>
    <property type="match status" value="1"/>
</dbReference>
<evidence type="ECO:0000256" key="17">
    <source>
        <dbReference type="ARBA" id="ARBA00047493"/>
    </source>
</evidence>
<keyword evidence="10 21" id="KW-0547">Nucleotide-binding</keyword>
<keyword evidence="25" id="KW-1185">Reference proteome</keyword>
<proteinExistence type="inferred from homology"/>
<organism evidence="24 25">
    <name type="scientific">Carboxylicivirga marina</name>
    <dbReference type="NCBI Taxonomy" id="2800988"/>
    <lineage>
        <taxon>Bacteria</taxon>
        <taxon>Pseudomonadati</taxon>
        <taxon>Bacteroidota</taxon>
        <taxon>Bacteroidia</taxon>
        <taxon>Marinilabiliales</taxon>
        <taxon>Marinilabiliaceae</taxon>
        <taxon>Carboxylicivirga</taxon>
    </lineage>
</organism>
<dbReference type="Proteomes" id="UP000605676">
    <property type="component" value="Unassembled WGS sequence"/>
</dbReference>
<feature type="domain" description="Mur ligase C-terminal" evidence="22">
    <location>
        <begin position="304"/>
        <end position="421"/>
    </location>
</feature>
<evidence type="ECO:0000256" key="4">
    <source>
        <dbReference type="ARBA" id="ARBA00008276"/>
    </source>
</evidence>
<comment type="catalytic activity">
    <reaction evidence="17">
        <text>(6S)-5,6,7,8-tetrahydrofolyl-(gamma-L-Glu)(n) + L-glutamate + ATP = (6S)-5,6,7,8-tetrahydrofolyl-(gamma-L-Glu)(n+1) + ADP + phosphate + H(+)</text>
        <dbReference type="Rhea" id="RHEA:10580"/>
        <dbReference type="Rhea" id="RHEA-COMP:14738"/>
        <dbReference type="Rhea" id="RHEA-COMP:14740"/>
        <dbReference type="ChEBI" id="CHEBI:15378"/>
        <dbReference type="ChEBI" id="CHEBI:29985"/>
        <dbReference type="ChEBI" id="CHEBI:30616"/>
        <dbReference type="ChEBI" id="CHEBI:43474"/>
        <dbReference type="ChEBI" id="CHEBI:141005"/>
        <dbReference type="ChEBI" id="CHEBI:456216"/>
        <dbReference type="EC" id="6.3.2.17"/>
    </reaction>
</comment>
<dbReference type="EC" id="6.3.2.12" evidence="5"/>
<dbReference type="PANTHER" id="PTHR11136">
    <property type="entry name" value="FOLYLPOLYGLUTAMATE SYNTHASE-RELATED"/>
    <property type="match status" value="1"/>
</dbReference>
<dbReference type="SUPFAM" id="SSF53623">
    <property type="entry name" value="MurD-like peptide ligases, catalytic domain"/>
    <property type="match status" value="1"/>
</dbReference>
<keyword evidence="9" id="KW-0479">Metal-binding</keyword>
<comment type="catalytic activity">
    <reaction evidence="18">
        <text>10-formyltetrahydrofolyl-(gamma-L-Glu)(n) + L-glutamate + ATP = 10-formyltetrahydrofolyl-(gamma-L-Glu)(n+1) + ADP + phosphate + H(+)</text>
        <dbReference type="Rhea" id="RHEA:51904"/>
        <dbReference type="Rhea" id="RHEA-COMP:13088"/>
        <dbReference type="Rhea" id="RHEA-COMP:14300"/>
        <dbReference type="ChEBI" id="CHEBI:15378"/>
        <dbReference type="ChEBI" id="CHEBI:29985"/>
        <dbReference type="ChEBI" id="CHEBI:30616"/>
        <dbReference type="ChEBI" id="CHEBI:43474"/>
        <dbReference type="ChEBI" id="CHEBI:134413"/>
        <dbReference type="ChEBI" id="CHEBI:456216"/>
        <dbReference type="EC" id="6.3.2.17"/>
    </reaction>
</comment>
<name>A0ABS1HL71_9BACT</name>
<dbReference type="InterPro" id="IPR036565">
    <property type="entry name" value="Mur-like_cat_sf"/>
</dbReference>
<keyword evidence="11 21" id="KW-0067">ATP-binding</keyword>
<comment type="pathway">
    <text evidence="3">Cofactor biosynthesis; tetrahydrofolylpolyglutamate biosynthesis.</text>
</comment>
<comment type="caution">
    <text evidence="24">The sequence shown here is derived from an EMBL/GenBank/DDBJ whole genome shotgun (WGS) entry which is preliminary data.</text>
</comment>
<dbReference type="EC" id="6.3.2.17" evidence="6"/>
<dbReference type="Gene3D" id="3.90.190.20">
    <property type="entry name" value="Mur ligase, C-terminal domain"/>
    <property type="match status" value="1"/>
</dbReference>
<evidence type="ECO:0000259" key="23">
    <source>
        <dbReference type="Pfam" id="PF08245"/>
    </source>
</evidence>
<evidence type="ECO:0000256" key="19">
    <source>
        <dbReference type="ARBA" id="ARBA00049035"/>
    </source>
</evidence>
<evidence type="ECO:0000256" key="8">
    <source>
        <dbReference type="ARBA" id="ARBA00022598"/>
    </source>
</evidence>
<evidence type="ECO:0000256" key="20">
    <source>
        <dbReference type="ARBA" id="ARBA00049161"/>
    </source>
</evidence>
<reference evidence="24 25" key="1">
    <citation type="submission" date="2021-01" db="EMBL/GenBank/DDBJ databases">
        <title>Carboxyliciviraga sp.nov., isolated from coastal sediments.</title>
        <authorList>
            <person name="Lu D."/>
            <person name="Zhang T."/>
        </authorList>
    </citation>
    <scope>NUCLEOTIDE SEQUENCE [LARGE SCALE GENOMIC DNA]</scope>
    <source>
        <strain evidence="24 25">N1Y132</strain>
    </source>
</reference>
<dbReference type="PANTHER" id="PTHR11136:SF0">
    <property type="entry name" value="DIHYDROFOLATE SYNTHETASE-RELATED"/>
    <property type="match status" value="1"/>
</dbReference>
<evidence type="ECO:0000256" key="1">
    <source>
        <dbReference type="ARBA" id="ARBA00002714"/>
    </source>
</evidence>
<dbReference type="InterPro" id="IPR036615">
    <property type="entry name" value="Mur_ligase_C_dom_sf"/>
</dbReference>
<dbReference type="InterPro" id="IPR013221">
    <property type="entry name" value="Mur_ligase_cen"/>
</dbReference>
<dbReference type="InterPro" id="IPR001645">
    <property type="entry name" value="Folylpolyglutamate_synth"/>
</dbReference>
<dbReference type="InterPro" id="IPR018109">
    <property type="entry name" value="Folylpolyglutamate_synth_CS"/>
</dbReference>
<keyword evidence="12" id="KW-0460">Magnesium</keyword>
<evidence type="ECO:0000256" key="3">
    <source>
        <dbReference type="ARBA" id="ARBA00005150"/>
    </source>
</evidence>
<evidence type="ECO:0000256" key="5">
    <source>
        <dbReference type="ARBA" id="ARBA00013023"/>
    </source>
</evidence>
<dbReference type="PROSITE" id="PS01012">
    <property type="entry name" value="FOLYLPOLYGLU_SYNT_2"/>
    <property type="match status" value="1"/>
</dbReference>
<evidence type="ECO:0000313" key="24">
    <source>
        <dbReference type="EMBL" id="MBK3518425.1"/>
    </source>
</evidence>
<gene>
    <name evidence="24" type="ORF">JIV24_13860</name>
</gene>